<dbReference type="GO" id="GO:0046872">
    <property type="term" value="F:metal ion binding"/>
    <property type="evidence" value="ECO:0007669"/>
    <property type="project" value="UniProtKB-KW"/>
</dbReference>
<feature type="binding site" evidence="8">
    <location>
        <position position="156"/>
    </location>
    <ligand>
        <name>[4Fe-4S] cluster</name>
        <dbReference type="ChEBI" id="CHEBI:49883"/>
        <label>2</label>
        <note>4Fe-4S-S-AdoMet</note>
    </ligand>
</feature>
<dbReference type="InterPro" id="IPR007197">
    <property type="entry name" value="rSAM"/>
</dbReference>
<evidence type="ECO:0000313" key="12">
    <source>
        <dbReference type="EMBL" id="RJP58901.1"/>
    </source>
</evidence>
<dbReference type="PROSITE" id="PS01278">
    <property type="entry name" value="MTTASE_RADICAL"/>
    <property type="match status" value="1"/>
</dbReference>
<feature type="domain" description="TRAM" evidence="9">
    <location>
        <begin position="368"/>
        <end position="438"/>
    </location>
</feature>
<evidence type="ECO:0000256" key="3">
    <source>
        <dbReference type="ARBA" id="ARBA00022679"/>
    </source>
</evidence>
<dbReference type="Pfam" id="PF18693">
    <property type="entry name" value="TRAM_2"/>
    <property type="match status" value="1"/>
</dbReference>
<dbReference type="InterPro" id="IPR020612">
    <property type="entry name" value="Methylthiotransferase_CS"/>
</dbReference>
<protein>
    <recommendedName>
        <fullName evidence="8">Ribosomal protein uS12 methylthiotransferase RimO</fullName>
        <shortName evidence="8">uS12 MTTase</shortName>
        <shortName evidence="8">uS12 methylthiotransferase</shortName>
        <ecNumber evidence="8">2.8.4.4</ecNumber>
    </recommendedName>
    <alternativeName>
        <fullName evidence="8">Ribosomal protein uS12 (aspartate-C(3))-methylthiotransferase</fullName>
    </alternativeName>
    <alternativeName>
        <fullName evidence="8">Ribosome maturation factor RimO</fullName>
    </alternativeName>
</protein>
<gene>
    <name evidence="8 12" type="primary">rimO</name>
    <name evidence="12" type="ORF">C4541_07225</name>
</gene>
<feature type="binding site" evidence="8">
    <location>
        <position position="153"/>
    </location>
    <ligand>
        <name>[4Fe-4S] cluster</name>
        <dbReference type="ChEBI" id="CHEBI:49883"/>
        <label>2</label>
        <note>4Fe-4S-S-AdoMet</note>
    </ligand>
</feature>
<dbReference type="PANTHER" id="PTHR43837:SF1">
    <property type="entry name" value="RIBOSOMAL PROTEIN US12 METHYLTHIOTRANSFERASE RIMO"/>
    <property type="match status" value="1"/>
</dbReference>
<dbReference type="SMART" id="SM00729">
    <property type="entry name" value="Elp3"/>
    <property type="match status" value="1"/>
</dbReference>
<dbReference type="SFLD" id="SFLDG01061">
    <property type="entry name" value="methylthiotransferase"/>
    <property type="match status" value="1"/>
</dbReference>
<dbReference type="GO" id="GO:0005840">
    <property type="term" value="C:ribosome"/>
    <property type="evidence" value="ECO:0007669"/>
    <property type="project" value="UniProtKB-KW"/>
</dbReference>
<keyword evidence="7 8" id="KW-0411">Iron-sulfur</keyword>
<comment type="similarity">
    <text evidence="8">Belongs to the methylthiotransferase family. RimO subfamily.</text>
</comment>
<evidence type="ECO:0000259" key="10">
    <source>
        <dbReference type="PROSITE" id="PS51449"/>
    </source>
</evidence>
<reference evidence="12 13" key="1">
    <citation type="journal article" date="2017" name="ISME J.">
        <title>Energy and carbon metabolisms in a deep terrestrial subsurface fluid microbial community.</title>
        <authorList>
            <person name="Momper L."/>
            <person name="Jungbluth S.P."/>
            <person name="Lee M.D."/>
            <person name="Amend J.P."/>
        </authorList>
    </citation>
    <scope>NUCLEOTIDE SEQUENCE [LARGE SCALE GENOMIC DNA]</scope>
    <source>
        <strain evidence="12">SURF_26</strain>
    </source>
</reference>
<keyword evidence="12" id="KW-0689">Ribosomal protein</keyword>
<feature type="binding site" evidence="8">
    <location>
        <position position="80"/>
    </location>
    <ligand>
        <name>[4Fe-4S] cluster</name>
        <dbReference type="ChEBI" id="CHEBI:49883"/>
        <label>1</label>
    </ligand>
</feature>
<comment type="cofactor">
    <cofactor evidence="8">
        <name>[4Fe-4S] cluster</name>
        <dbReference type="ChEBI" id="CHEBI:49883"/>
    </cofactor>
    <text evidence="8">Binds 2 [4Fe-4S] clusters. One cluster is coordinated with 3 cysteines and an exchangeable S-adenosyl-L-methionine.</text>
</comment>
<dbReference type="SUPFAM" id="SSF102114">
    <property type="entry name" value="Radical SAM enzymes"/>
    <property type="match status" value="1"/>
</dbReference>
<feature type="domain" description="MTTase N-terminal" evidence="10">
    <location>
        <begin position="2"/>
        <end position="117"/>
    </location>
</feature>
<dbReference type="InterPro" id="IPR005839">
    <property type="entry name" value="Methylthiotransferase"/>
</dbReference>
<proteinExistence type="inferred from homology"/>
<evidence type="ECO:0000259" key="11">
    <source>
        <dbReference type="PROSITE" id="PS51918"/>
    </source>
</evidence>
<accession>A0A3A4RBI4</accession>
<evidence type="ECO:0000259" key="9">
    <source>
        <dbReference type="PROSITE" id="PS50926"/>
    </source>
</evidence>
<organism evidence="12 13">
    <name type="scientific">Candidatus Auribacter fodinae</name>
    <dbReference type="NCBI Taxonomy" id="2093366"/>
    <lineage>
        <taxon>Bacteria</taxon>
        <taxon>Pseudomonadati</taxon>
        <taxon>Candidatus Auribacterota</taxon>
        <taxon>Candidatus Auribacteria</taxon>
        <taxon>Candidatus Auribacterales</taxon>
        <taxon>Candidatus Auribacteraceae</taxon>
        <taxon>Candidatus Auribacter</taxon>
    </lineage>
</organism>
<evidence type="ECO:0000313" key="13">
    <source>
        <dbReference type="Proteomes" id="UP000266426"/>
    </source>
</evidence>
<keyword evidence="1 8" id="KW-0004">4Fe-4S</keyword>
<dbReference type="Gene3D" id="3.40.50.12160">
    <property type="entry name" value="Methylthiotransferase, N-terminal domain"/>
    <property type="match status" value="1"/>
</dbReference>
<name>A0A3A4RBI4_9BACT</name>
<dbReference type="GO" id="GO:0103039">
    <property type="term" value="F:protein methylthiotransferase activity"/>
    <property type="evidence" value="ECO:0007669"/>
    <property type="project" value="UniProtKB-EC"/>
</dbReference>
<dbReference type="Pfam" id="PF04055">
    <property type="entry name" value="Radical_SAM"/>
    <property type="match status" value="1"/>
</dbReference>
<feature type="domain" description="Radical SAM core" evidence="11">
    <location>
        <begin position="135"/>
        <end position="367"/>
    </location>
</feature>
<evidence type="ECO:0000256" key="2">
    <source>
        <dbReference type="ARBA" id="ARBA00022490"/>
    </source>
</evidence>
<dbReference type="GO" id="GO:0035599">
    <property type="term" value="F:aspartic acid methylthiotransferase activity"/>
    <property type="evidence" value="ECO:0007669"/>
    <property type="project" value="TreeGrafter"/>
</dbReference>
<keyword evidence="5 8" id="KW-0479">Metal-binding</keyword>
<feature type="binding site" evidence="8">
    <location>
        <position position="47"/>
    </location>
    <ligand>
        <name>[4Fe-4S] cluster</name>
        <dbReference type="ChEBI" id="CHEBI:49883"/>
        <label>1</label>
    </ligand>
</feature>
<dbReference type="InterPro" id="IPR012340">
    <property type="entry name" value="NA-bd_OB-fold"/>
</dbReference>
<dbReference type="Gene3D" id="3.80.30.20">
    <property type="entry name" value="tm_1862 like domain"/>
    <property type="match status" value="1"/>
</dbReference>
<dbReference type="HAMAP" id="MF_01865">
    <property type="entry name" value="MTTase_RimO"/>
    <property type="match status" value="1"/>
</dbReference>
<dbReference type="EMBL" id="QZJZ01000059">
    <property type="protein sequence ID" value="RJP58901.1"/>
    <property type="molecule type" value="Genomic_DNA"/>
</dbReference>
<dbReference type="PROSITE" id="PS50926">
    <property type="entry name" value="TRAM"/>
    <property type="match status" value="1"/>
</dbReference>
<dbReference type="InterPro" id="IPR005840">
    <property type="entry name" value="Ribosomal_uS12_MeSTrfase_RimO"/>
</dbReference>
<dbReference type="Gene3D" id="2.40.50.140">
    <property type="entry name" value="Nucleic acid-binding proteins"/>
    <property type="match status" value="1"/>
</dbReference>
<keyword evidence="2 8" id="KW-0963">Cytoplasm</keyword>
<feature type="binding site" evidence="8">
    <location>
        <position position="149"/>
    </location>
    <ligand>
        <name>[4Fe-4S] cluster</name>
        <dbReference type="ChEBI" id="CHEBI:49883"/>
        <label>2</label>
        <note>4Fe-4S-S-AdoMet</note>
    </ligand>
</feature>
<dbReference type="SFLD" id="SFLDF00274">
    <property type="entry name" value="ribosomal_protein_S12_methylth"/>
    <property type="match status" value="1"/>
</dbReference>
<comment type="catalytic activity">
    <reaction evidence="8">
        <text>L-aspartate(89)-[ribosomal protein uS12]-hydrogen + (sulfur carrier)-SH + AH2 + 2 S-adenosyl-L-methionine = 3-methylsulfanyl-L-aspartate(89)-[ribosomal protein uS12]-hydrogen + (sulfur carrier)-H + 5'-deoxyadenosine + L-methionine + A + S-adenosyl-L-homocysteine + 2 H(+)</text>
        <dbReference type="Rhea" id="RHEA:37087"/>
        <dbReference type="Rhea" id="RHEA-COMP:10460"/>
        <dbReference type="Rhea" id="RHEA-COMP:10461"/>
        <dbReference type="Rhea" id="RHEA-COMP:14737"/>
        <dbReference type="Rhea" id="RHEA-COMP:14739"/>
        <dbReference type="ChEBI" id="CHEBI:13193"/>
        <dbReference type="ChEBI" id="CHEBI:15378"/>
        <dbReference type="ChEBI" id="CHEBI:17319"/>
        <dbReference type="ChEBI" id="CHEBI:17499"/>
        <dbReference type="ChEBI" id="CHEBI:29917"/>
        <dbReference type="ChEBI" id="CHEBI:29961"/>
        <dbReference type="ChEBI" id="CHEBI:57844"/>
        <dbReference type="ChEBI" id="CHEBI:57856"/>
        <dbReference type="ChEBI" id="CHEBI:59789"/>
        <dbReference type="ChEBI" id="CHEBI:64428"/>
        <dbReference type="ChEBI" id="CHEBI:73599"/>
        <dbReference type="EC" id="2.8.4.4"/>
    </reaction>
</comment>
<dbReference type="NCBIfam" id="TIGR01125">
    <property type="entry name" value="30S ribosomal protein S12 methylthiotransferase RimO"/>
    <property type="match status" value="1"/>
</dbReference>
<evidence type="ECO:0000256" key="7">
    <source>
        <dbReference type="ARBA" id="ARBA00023014"/>
    </source>
</evidence>
<evidence type="ECO:0000256" key="1">
    <source>
        <dbReference type="ARBA" id="ARBA00022485"/>
    </source>
</evidence>
<dbReference type="CDD" id="cd01335">
    <property type="entry name" value="Radical_SAM"/>
    <property type="match status" value="1"/>
</dbReference>
<evidence type="ECO:0000256" key="4">
    <source>
        <dbReference type="ARBA" id="ARBA00022691"/>
    </source>
</evidence>
<keyword evidence="4 8" id="KW-0949">S-adenosyl-L-methionine</keyword>
<dbReference type="InterPro" id="IPR013848">
    <property type="entry name" value="Methylthiotransferase_N"/>
</dbReference>
<dbReference type="SFLD" id="SFLDS00029">
    <property type="entry name" value="Radical_SAM"/>
    <property type="match status" value="1"/>
</dbReference>
<sequence length="442" mass="49297">MITVAFSTLGCPKNLVDTENMIDRLRAEGFSITEHTEHADVLVLNTCGFINKAQEESVQVIMDYSAFTRRNKMVFAVVGCLVERFREPLSEQLSDVDIWLGVSDSHQLGEKIKSLFPDRVLKPAAHPAVMGETKLTPPHYAYIKIADGCNHKCSFCVIPSIRGSYRSIPPADVISDATQAAKNGVKEICLVAQDISSYGKDLSPSVSLTSLLKELEKIDGIEWIRLLYLYPVNVTDELIELIAVSPKICKYIDIPLQHLSTSVLRNMHRPENAQSIDTLLKKIRTAIPDVFIRTSFIVGFPGESPEDFTCLKSGLQKYKFERLGVFTFSPEDGTHAKTLPDHIPPKTAEKRYAELMREQNRIIKTLNASLVGKKLRVIVDGFAEDDSIVCRTQWDAPEIDGALLISSYNTSTPPRPGDFLHVRVTSAKEYDLEGIIVDESAK</sequence>
<keyword evidence="12" id="KW-0687">Ribonucleoprotein</keyword>
<dbReference type="Proteomes" id="UP000266426">
    <property type="component" value="Unassembled WGS sequence"/>
</dbReference>
<feature type="binding site" evidence="8">
    <location>
        <position position="11"/>
    </location>
    <ligand>
        <name>[4Fe-4S] cluster</name>
        <dbReference type="ChEBI" id="CHEBI:49883"/>
        <label>1</label>
    </ligand>
</feature>
<dbReference type="Pfam" id="PF00919">
    <property type="entry name" value="UPF0004"/>
    <property type="match status" value="1"/>
</dbReference>
<dbReference type="NCBIfam" id="TIGR00089">
    <property type="entry name" value="MiaB/RimO family radical SAM methylthiotransferase"/>
    <property type="match status" value="1"/>
</dbReference>
<dbReference type="GO" id="GO:0005829">
    <property type="term" value="C:cytosol"/>
    <property type="evidence" value="ECO:0007669"/>
    <property type="project" value="TreeGrafter"/>
</dbReference>
<dbReference type="EC" id="2.8.4.4" evidence="8"/>
<dbReference type="AlphaFoldDB" id="A0A3A4RBI4"/>
<dbReference type="InterPro" id="IPR038135">
    <property type="entry name" value="Methylthiotransferase_N_sf"/>
</dbReference>
<dbReference type="PROSITE" id="PS51918">
    <property type="entry name" value="RADICAL_SAM"/>
    <property type="match status" value="1"/>
</dbReference>
<evidence type="ECO:0000256" key="8">
    <source>
        <dbReference type="HAMAP-Rule" id="MF_01865"/>
    </source>
</evidence>
<evidence type="ECO:0000256" key="5">
    <source>
        <dbReference type="ARBA" id="ARBA00022723"/>
    </source>
</evidence>
<dbReference type="InterPro" id="IPR023404">
    <property type="entry name" value="rSAM_horseshoe"/>
</dbReference>
<dbReference type="InterPro" id="IPR002792">
    <property type="entry name" value="TRAM_dom"/>
</dbReference>
<dbReference type="PROSITE" id="PS51449">
    <property type="entry name" value="MTTASE_N"/>
    <property type="match status" value="1"/>
</dbReference>
<comment type="caution">
    <text evidence="12">The sequence shown here is derived from an EMBL/GenBank/DDBJ whole genome shotgun (WGS) entry which is preliminary data.</text>
</comment>
<dbReference type="InterPro" id="IPR006638">
    <property type="entry name" value="Elp3/MiaA/NifB-like_rSAM"/>
</dbReference>
<dbReference type="SFLD" id="SFLDG01082">
    <property type="entry name" value="B12-binding_domain_containing"/>
    <property type="match status" value="1"/>
</dbReference>
<comment type="function">
    <text evidence="8">Catalyzes the methylthiolation of an aspartic acid residue of ribosomal protein uS12.</text>
</comment>
<keyword evidence="3 8" id="KW-0808">Transferase</keyword>
<keyword evidence="6 8" id="KW-0408">Iron</keyword>
<dbReference type="InterPro" id="IPR058240">
    <property type="entry name" value="rSAM_sf"/>
</dbReference>
<evidence type="ECO:0000256" key="6">
    <source>
        <dbReference type="ARBA" id="ARBA00023004"/>
    </source>
</evidence>
<dbReference type="FunFam" id="3.80.30.20:FF:000001">
    <property type="entry name" value="tRNA-2-methylthio-N(6)-dimethylallyladenosine synthase 2"/>
    <property type="match status" value="1"/>
</dbReference>
<comment type="subcellular location">
    <subcellularLocation>
        <location evidence="8">Cytoplasm</location>
    </subcellularLocation>
</comment>
<dbReference type="GO" id="GO:0006400">
    <property type="term" value="P:tRNA modification"/>
    <property type="evidence" value="ECO:0007669"/>
    <property type="project" value="InterPro"/>
</dbReference>
<dbReference type="GO" id="GO:0051539">
    <property type="term" value="F:4 iron, 4 sulfur cluster binding"/>
    <property type="evidence" value="ECO:0007669"/>
    <property type="project" value="UniProtKB-UniRule"/>
</dbReference>
<dbReference type="PANTHER" id="PTHR43837">
    <property type="entry name" value="RIBOSOMAL PROTEIN S12 METHYLTHIOTRANSFERASE RIMO"/>
    <property type="match status" value="1"/>
</dbReference>